<proteinExistence type="predicted"/>
<evidence type="ECO:0000256" key="1">
    <source>
        <dbReference type="SAM" id="Phobius"/>
    </source>
</evidence>
<comment type="caution">
    <text evidence="2">The sequence shown here is derived from an EMBL/GenBank/DDBJ whole genome shotgun (WGS) entry which is preliminary data.</text>
</comment>
<dbReference type="PANTHER" id="PTHR11360">
    <property type="entry name" value="MONOCARBOXYLATE TRANSPORTER"/>
    <property type="match status" value="1"/>
</dbReference>
<feature type="transmembrane region" description="Helical" evidence="1">
    <location>
        <begin position="366"/>
        <end position="389"/>
    </location>
</feature>
<name>A0AAV0UEX1_HYABA</name>
<keyword evidence="1" id="KW-0812">Transmembrane</keyword>
<feature type="transmembrane region" description="Helical" evidence="1">
    <location>
        <begin position="428"/>
        <end position="452"/>
    </location>
</feature>
<feature type="transmembrane region" description="Helical" evidence="1">
    <location>
        <begin position="401"/>
        <end position="422"/>
    </location>
</feature>
<evidence type="ECO:0000313" key="3">
    <source>
        <dbReference type="Proteomes" id="UP001162031"/>
    </source>
</evidence>
<feature type="transmembrane region" description="Helical" evidence="1">
    <location>
        <begin position="66"/>
        <end position="88"/>
    </location>
</feature>
<feature type="transmembrane region" description="Helical" evidence="1">
    <location>
        <begin position="227"/>
        <end position="246"/>
    </location>
</feature>
<feature type="transmembrane region" description="Helical" evidence="1">
    <location>
        <begin position="464"/>
        <end position="485"/>
    </location>
</feature>
<feature type="transmembrane region" description="Helical" evidence="1">
    <location>
        <begin position="505"/>
        <end position="522"/>
    </location>
</feature>
<keyword evidence="1" id="KW-1133">Transmembrane helix</keyword>
<dbReference type="PANTHER" id="PTHR11360:SF317">
    <property type="entry name" value="MAJOR FACILITATOR SUPERFAMILY (MFS) PROFILE DOMAIN-CONTAINING PROTEIN-RELATED"/>
    <property type="match status" value="1"/>
</dbReference>
<protein>
    <recommendedName>
        <fullName evidence="4">Major facilitator superfamily (MFS) profile domain-containing protein</fullName>
    </recommendedName>
</protein>
<keyword evidence="3" id="KW-1185">Reference proteome</keyword>
<sequence length="563" mass="61174">MSDQSVQQEAPPAKSCGDKLTGALLKHWTVPDKVRSEEQDAAEKYLLTAYLLGKYMTLPWITFSRWYLFFASFMVQFCMGSLYSWSVLNNPIDMLIYGDKNKGMAVNAFYIAVGVFGTSTAIMGPWIERNGPRAGVVLGATSFFIGCGISCISLHAKSIVGLYVGYGLFCGFGSGLCYISPVSALQKWFPDYRGAAAGFAVGGYGAGSVVWGKAYLPIIDATSVADLFIIIGGVMVVTLYACAICLRNPHFTFCTGGLNMHGEVVREVEETSQRSEKLGVGSACGYDPATTPAAREVEGTTVVKMDGDTNSQVKKLTLVQAITSPDFIFLYIMFFGNQLYGLIVLSKLSTMCTTLFDKTADEGANIVSINGVFNCVGRLLFPLISDLVVRRSKVEHAFARKCLFFVGLASQITIIAIFPTLIRNESYTAFVALVFLLTLSYGGGFGTIPCFLTDMFGAYNIGALHGFILTAWSLGGVAGGLSFNAEYNLAIKNGDHPDDAYVDGIYKILVVVCITSIFIFMVRTNPRDRFERGYHYSLFGKRVISILPKDSTTKEEGPLPSDA</sequence>
<dbReference type="GO" id="GO:0022857">
    <property type="term" value="F:transmembrane transporter activity"/>
    <property type="evidence" value="ECO:0007669"/>
    <property type="project" value="InterPro"/>
</dbReference>
<evidence type="ECO:0000313" key="2">
    <source>
        <dbReference type="EMBL" id="CAI5734325.1"/>
    </source>
</evidence>
<evidence type="ECO:0008006" key="4">
    <source>
        <dbReference type="Google" id="ProtNLM"/>
    </source>
</evidence>
<dbReference type="InterPro" id="IPR036259">
    <property type="entry name" value="MFS_trans_sf"/>
</dbReference>
<accession>A0AAV0UEX1</accession>
<dbReference type="InterPro" id="IPR050327">
    <property type="entry name" value="Proton-linked_MCT"/>
</dbReference>
<dbReference type="SUPFAM" id="SSF103473">
    <property type="entry name" value="MFS general substrate transporter"/>
    <property type="match status" value="1"/>
</dbReference>
<feature type="transmembrane region" description="Helical" evidence="1">
    <location>
        <begin position="194"/>
        <end position="215"/>
    </location>
</feature>
<feature type="transmembrane region" description="Helical" evidence="1">
    <location>
        <begin position="162"/>
        <end position="182"/>
    </location>
</feature>
<dbReference type="Gene3D" id="1.20.1250.20">
    <property type="entry name" value="MFS general substrate transporter like domains"/>
    <property type="match status" value="2"/>
</dbReference>
<dbReference type="Proteomes" id="UP001162031">
    <property type="component" value="Unassembled WGS sequence"/>
</dbReference>
<feature type="transmembrane region" description="Helical" evidence="1">
    <location>
        <begin position="108"/>
        <end position="127"/>
    </location>
</feature>
<keyword evidence="1" id="KW-0472">Membrane</keyword>
<dbReference type="EMBL" id="CANTFL010001216">
    <property type="protein sequence ID" value="CAI5734325.1"/>
    <property type="molecule type" value="Genomic_DNA"/>
</dbReference>
<dbReference type="AlphaFoldDB" id="A0AAV0UEX1"/>
<feature type="transmembrane region" description="Helical" evidence="1">
    <location>
        <begin position="327"/>
        <end position="346"/>
    </location>
</feature>
<reference evidence="2" key="1">
    <citation type="submission" date="2022-12" db="EMBL/GenBank/DDBJ databases">
        <authorList>
            <person name="Webb A."/>
        </authorList>
    </citation>
    <scope>NUCLEOTIDE SEQUENCE</scope>
    <source>
        <strain evidence="2">Hp1</strain>
    </source>
</reference>
<gene>
    <name evidence="2" type="ORF">HBR001_LOCUS6122</name>
</gene>
<organism evidence="2 3">
    <name type="scientific">Hyaloperonospora brassicae</name>
    <name type="common">Brassica downy mildew</name>
    <name type="synonym">Peronospora brassicae</name>
    <dbReference type="NCBI Taxonomy" id="162125"/>
    <lineage>
        <taxon>Eukaryota</taxon>
        <taxon>Sar</taxon>
        <taxon>Stramenopiles</taxon>
        <taxon>Oomycota</taxon>
        <taxon>Peronosporomycetes</taxon>
        <taxon>Peronosporales</taxon>
        <taxon>Peronosporaceae</taxon>
        <taxon>Hyaloperonospora</taxon>
    </lineage>
</organism>
<dbReference type="InterPro" id="IPR011701">
    <property type="entry name" value="MFS"/>
</dbReference>
<feature type="transmembrane region" description="Helical" evidence="1">
    <location>
        <begin position="134"/>
        <end position="156"/>
    </location>
</feature>
<dbReference type="Pfam" id="PF07690">
    <property type="entry name" value="MFS_1"/>
    <property type="match status" value="1"/>
</dbReference>